<reference evidence="3" key="1">
    <citation type="submission" date="2025-08" db="UniProtKB">
        <authorList>
            <consortium name="RefSeq"/>
        </authorList>
    </citation>
    <scope>IDENTIFICATION</scope>
</reference>
<protein>
    <submittedName>
        <fullName evidence="3">Uncharacterized protein LOC101863490</fullName>
    </submittedName>
</protein>
<accession>A0ABM0JEQ4</accession>
<evidence type="ECO:0000259" key="1">
    <source>
        <dbReference type="Pfam" id="PF08241"/>
    </source>
</evidence>
<keyword evidence="2" id="KW-1185">Reference proteome</keyword>
<feature type="domain" description="Methyltransferase type 11" evidence="1">
    <location>
        <begin position="69"/>
        <end position="163"/>
    </location>
</feature>
<name>A0ABM0JEQ4_APLCA</name>
<dbReference type="GeneID" id="101863490"/>
<dbReference type="RefSeq" id="XP_005092039.2">
    <property type="nucleotide sequence ID" value="XM_005091982.2"/>
</dbReference>
<sequence>MGEESTSNDFAHEQGLTKEQVAERYCKWAQNSKYERDLREENYKGPVIAANAVADLFPNAAQKSSINILDAAAGSGFAAEKLKEKGFSMMDALEPSKGMLTLAKEKDLYQRTFQAFLDGKQLPIESDYYDVVLICGGMGEGHIPCAGMEECIRMTKPGGYVVIVMREQYLSSVAEYKDRLEPHMKELTQKGKWEPVSRTVVPRYSFNNNGVVFVFKVKGSS</sequence>
<dbReference type="CDD" id="cd02440">
    <property type="entry name" value="AdoMet_MTases"/>
    <property type="match status" value="1"/>
</dbReference>
<organism evidence="2 3">
    <name type="scientific">Aplysia californica</name>
    <name type="common">California sea hare</name>
    <dbReference type="NCBI Taxonomy" id="6500"/>
    <lineage>
        <taxon>Eukaryota</taxon>
        <taxon>Metazoa</taxon>
        <taxon>Spiralia</taxon>
        <taxon>Lophotrochozoa</taxon>
        <taxon>Mollusca</taxon>
        <taxon>Gastropoda</taxon>
        <taxon>Heterobranchia</taxon>
        <taxon>Euthyneura</taxon>
        <taxon>Tectipleura</taxon>
        <taxon>Aplysiida</taxon>
        <taxon>Aplysioidea</taxon>
        <taxon>Aplysiidae</taxon>
        <taxon>Aplysia</taxon>
    </lineage>
</organism>
<dbReference type="Gene3D" id="3.40.50.150">
    <property type="entry name" value="Vaccinia Virus protein VP39"/>
    <property type="match status" value="1"/>
</dbReference>
<dbReference type="SUPFAM" id="SSF53335">
    <property type="entry name" value="S-adenosyl-L-methionine-dependent methyltransferases"/>
    <property type="match status" value="1"/>
</dbReference>
<dbReference type="InterPro" id="IPR013216">
    <property type="entry name" value="Methyltransf_11"/>
</dbReference>
<evidence type="ECO:0000313" key="2">
    <source>
        <dbReference type="Proteomes" id="UP000694888"/>
    </source>
</evidence>
<dbReference type="PANTHER" id="PTHR43591">
    <property type="entry name" value="METHYLTRANSFERASE"/>
    <property type="match status" value="1"/>
</dbReference>
<dbReference type="Proteomes" id="UP000694888">
    <property type="component" value="Unplaced"/>
</dbReference>
<proteinExistence type="predicted"/>
<evidence type="ECO:0000313" key="3">
    <source>
        <dbReference type="RefSeq" id="XP_005092039.2"/>
    </source>
</evidence>
<dbReference type="InterPro" id="IPR029063">
    <property type="entry name" value="SAM-dependent_MTases_sf"/>
</dbReference>
<dbReference type="PANTHER" id="PTHR43591:SF101">
    <property type="entry name" value="METHYLTRANSFERASE-LIKE PROTEIN 27"/>
    <property type="match status" value="1"/>
</dbReference>
<dbReference type="Pfam" id="PF08241">
    <property type="entry name" value="Methyltransf_11"/>
    <property type="match status" value="1"/>
</dbReference>
<gene>
    <name evidence="3" type="primary">LOC101863490</name>
</gene>